<dbReference type="Gene3D" id="1.10.10.10">
    <property type="entry name" value="Winged helix-like DNA-binding domain superfamily/Winged helix DNA-binding domain"/>
    <property type="match status" value="1"/>
</dbReference>
<name>A0ABZ3EU58_9FIRM</name>
<evidence type="ECO:0000313" key="2">
    <source>
        <dbReference type="EMBL" id="XAH72928.1"/>
    </source>
</evidence>
<dbReference type="Pfam" id="PF02082">
    <property type="entry name" value="Rrf2"/>
    <property type="match status" value="1"/>
</dbReference>
<dbReference type="InterPro" id="IPR036390">
    <property type="entry name" value="WH_DNA-bd_sf"/>
</dbReference>
<dbReference type="InterPro" id="IPR030489">
    <property type="entry name" value="TR_Rrf2-type_CS"/>
</dbReference>
<reference evidence="2 3" key="1">
    <citation type="submission" date="2024-02" db="EMBL/GenBank/DDBJ databases">
        <title>Bacterial strain from lacustrine sediment.</title>
        <authorList>
            <person name="Petit C."/>
            <person name="Fadhlaoui K."/>
        </authorList>
    </citation>
    <scope>NUCLEOTIDE SEQUENCE [LARGE SCALE GENOMIC DNA]</scope>
    <source>
        <strain evidence="2 3">IPX-CK</strain>
    </source>
</reference>
<proteinExistence type="predicted"/>
<dbReference type="EMBL" id="CP146256">
    <property type="protein sequence ID" value="XAH72928.1"/>
    <property type="molecule type" value="Genomic_DNA"/>
</dbReference>
<sequence length="148" mass="16466">MRISSKGRYALAAVTNMAQRYDSGEYATVINISKELGISKIYLEQVFSLLKRGGVVTSTKGAQGGYLLSRKPGQITVYEVLTSVEDSLFERTQETVAETAMDIESALRIKVFDTLDRTISGTLHGITLLDLVNEAERHKGEHEIMFYI</sequence>
<dbReference type="RefSeq" id="WP_342756541.1">
    <property type="nucleotide sequence ID" value="NZ_CP146256.1"/>
</dbReference>
<dbReference type="PROSITE" id="PS01332">
    <property type="entry name" value="HTH_RRF2_1"/>
    <property type="match status" value="1"/>
</dbReference>
<dbReference type="PROSITE" id="PS51197">
    <property type="entry name" value="HTH_RRF2_2"/>
    <property type="match status" value="1"/>
</dbReference>
<dbReference type="NCBIfam" id="TIGR00738">
    <property type="entry name" value="rrf2_super"/>
    <property type="match status" value="1"/>
</dbReference>
<accession>A0ABZ3EU58</accession>
<gene>
    <name evidence="2" type="ORF">V6984_15640</name>
</gene>
<keyword evidence="3" id="KW-1185">Reference proteome</keyword>
<dbReference type="PANTHER" id="PTHR33221">
    <property type="entry name" value="WINGED HELIX-TURN-HELIX TRANSCRIPTIONAL REGULATOR, RRF2 FAMILY"/>
    <property type="match status" value="1"/>
</dbReference>
<evidence type="ECO:0000313" key="3">
    <source>
        <dbReference type="Proteomes" id="UP001451571"/>
    </source>
</evidence>
<protein>
    <submittedName>
        <fullName evidence="2">Rrf2 family transcriptional regulator</fullName>
    </submittedName>
</protein>
<evidence type="ECO:0000256" key="1">
    <source>
        <dbReference type="ARBA" id="ARBA00023125"/>
    </source>
</evidence>
<dbReference type="InterPro" id="IPR000944">
    <property type="entry name" value="Tscrpt_reg_Rrf2"/>
</dbReference>
<organism evidence="2 3">
    <name type="scientific">Kineothrix sedimenti</name>
    <dbReference type="NCBI Taxonomy" id="3123317"/>
    <lineage>
        <taxon>Bacteria</taxon>
        <taxon>Bacillati</taxon>
        <taxon>Bacillota</taxon>
        <taxon>Clostridia</taxon>
        <taxon>Lachnospirales</taxon>
        <taxon>Lachnospiraceae</taxon>
        <taxon>Kineothrix</taxon>
    </lineage>
</organism>
<dbReference type="Proteomes" id="UP001451571">
    <property type="component" value="Chromosome"/>
</dbReference>
<dbReference type="PANTHER" id="PTHR33221:SF5">
    <property type="entry name" value="HTH-TYPE TRANSCRIPTIONAL REGULATOR ISCR"/>
    <property type="match status" value="1"/>
</dbReference>
<dbReference type="InterPro" id="IPR036388">
    <property type="entry name" value="WH-like_DNA-bd_sf"/>
</dbReference>
<keyword evidence="1" id="KW-0238">DNA-binding</keyword>
<dbReference type="SUPFAM" id="SSF46785">
    <property type="entry name" value="Winged helix' DNA-binding domain"/>
    <property type="match status" value="1"/>
</dbReference>